<keyword evidence="3" id="KW-1185">Reference proteome</keyword>
<protein>
    <submittedName>
        <fullName evidence="2">Uncharacterized protein</fullName>
    </submittedName>
</protein>
<dbReference type="Proteomes" id="UP000030762">
    <property type="component" value="Unassembled WGS sequence"/>
</dbReference>
<dbReference type="EMBL" id="JH767202">
    <property type="protein sequence ID" value="EQC27767.1"/>
    <property type="molecule type" value="Genomic_DNA"/>
</dbReference>
<accession>T0RDS6</accession>
<feature type="compositionally biased region" description="Low complexity" evidence="1">
    <location>
        <begin position="588"/>
        <end position="600"/>
    </location>
</feature>
<reference evidence="2 3" key="1">
    <citation type="submission" date="2012-04" db="EMBL/GenBank/DDBJ databases">
        <title>The Genome Sequence of Saprolegnia declina VS20.</title>
        <authorList>
            <consortium name="The Broad Institute Genome Sequencing Platform"/>
            <person name="Russ C."/>
            <person name="Nusbaum C."/>
            <person name="Tyler B."/>
            <person name="van West P."/>
            <person name="Dieguez-Uribeondo J."/>
            <person name="de Bruijn I."/>
            <person name="Tripathy S."/>
            <person name="Jiang R."/>
            <person name="Young S.K."/>
            <person name="Zeng Q."/>
            <person name="Gargeya S."/>
            <person name="Fitzgerald M."/>
            <person name="Haas B."/>
            <person name="Abouelleil A."/>
            <person name="Alvarado L."/>
            <person name="Arachchi H.M."/>
            <person name="Berlin A."/>
            <person name="Chapman S.B."/>
            <person name="Goldberg J."/>
            <person name="Griggs A."/>
            <person name="Gujja S."/>
            <person name="Hansen M."/>
            <person name="Howarth C."/>
            <person name="Imamovic A."/>
            <person name="Larimer J."/>
            <person name="McCowen C."/>
            <person name="Montmayeur A."/>
            <person name="Murphy C."/>
            <person name="Neiman D."/>
            <person name="Pearson M."/>
            <person name="Priest M."/>
            <person name="Roberts A."/>
            <person name="Saif S."/>
            <person name="Shea T."/>
            <person name="Sisk P."/>
            <person name="Sykes S."/>
            <person name="Wortman J."/>
            <person name="Nusbaum C."/>
            <person name="Birren B."/>
        </authorList>
    </citation>
    <scope>NUCLEOTIDE SEQUENCE [LARGE SCALE GENOMIC DNA]</scope>
    <source>
        <strain evidence="2 3">VS20</strain>
    </source>
</reference>
<sequence>MKYPDPIASPWPTRLRGVRLVVFVQSLRYQPRPFDPMLEAQLKLIGFSWPRSVAMSRCVKRTTRGALVVETVPIATQVAALREYQRLVGDVLAMSEDFAVPLNNYAWPTGSSGIVLSYVLPSLRYHWFELRGQDETTVRALGLFTDVPPFDIFVQLAFRLSCDGKTTVPLDFVVPIEWSTPWSGAPLGELAWSLGVRMTQLEKNKSQQLAAIGFEFNTPATWAHIVDRLHMYHSLYGSMDVPEDFLVPQTASWPEDMHGMRLGHWVKLLVSARELYLLPAATTTAIDAIGTDAPMPEAVSISVGVNAATPAISAAATSDTIGADAPPPEAATLSSDENSAAPAILASATTTTVVQLAANEVVDAPLPVVVAAPLPVVVSPLPADDPLPSVALEQPAVQAAPTLDVDADTNERCDHLVALDLWLHATPRPSDSTLLGFVSPACPVALQPLSVGAFLLELEVGQAFTHLQSALDDRQFDRQARWAIKFQALAMFKALNGHLDVPRAFTVDANATWPAPTHGLHVGDIVFGLRRLTTAEVLPVIVAQLDALGFEWVALPVAVATDAALLFAPEPPASIVEALPVAPVQNATASARGASSSTPADVKGGFDRDDDKQIDKTAIKRSKPSKRKSYEIIDVCSTDDDDDNDGDDDAGIDYGVKEEDIIGAMPAQAIRTNVRRRRQNNTETASVRRRLANGWVPPRDHHVFMPTQPIDDEFPWRSCLGELRRFFIKHEHSNVPFTYVSEENNVPLGRLVHQLRQSQIYLTESHLDELRALKFMWQLFD</sequence>
<evidence type="ECO:0000313" key="2">
    <source>
        <dbReference type="EMBL" id="EQC27767.1"/>
    </source>
</evidence>
<feature type="region of interest" description="Disordered" evidence="1">
    <location>
        <begin position="588"/>
        <end position="625"/>
    </location>
</feature>
<dbReference type="eggNOG" id="ENOG502S9SZ">
    <property type="taxonomic scope" value="Eukaryota"/>
</dbReference>
<gene>
    <name evidence="2" type="ORF">SDRG_14352</name>
</gene>
<evidence type="ECO:0000313" key="3">
    <source>
        <dbReference type="Proteomes" id="UP000030762"/>
    </source>
</evidence>
<organism evidence="2 3">
    <name type="scientific">Saprolegnia diclina (strain VS20)</name>
    <dbReference type="NCBI Taxonomy" id="1156394"/>
    <lineage>
        <taxon>Eukaryota</taxon>
        <taxon>Sar</taxon>
        <taxon>Stramenopiles</taxon>
        <taxon>Oomycota</taxon>
        <taxon>Saprolegniomycetes</taxon>
        <taxon>Saprolegniales</taxon>
        <taxon>Saprolegniaceae</taxon>
        <taxon>Saprolegnia</taxon>
    </lineage>
</organism>
<feature type="compositionally biased region" description="Basic and acidic residues" evidence="1">
    <location>
        <begin position="604"/>
        <end position="618"/>
    </location>
</feature>
<dbReference type="PANTHER" id="PTHR37066">
    <property type="entry name" value="HELICASE-ASSOCIATED"/>
    <property type="match status" value="1"/>
</dbReference>
<feature type="region of interest" description="Disordered" evidence="1">
    <location>
        <begin position="318"/>
        <end position="337"/>
    </location>
</feature>
<dbReference type="GeneID" id="19955079"/>
<dbReference type="VEuPathDB" id="FungiDB:SDRG_14352"/>
<proteinExistence type="predicted"/>
<dbReference type="OrthoDB" id="66498at2759"/>
<dbReference type="InParanoid" id="T0RDS6"/>
<name>T0RDS6_SAPDV</name>
<dbReference type="OMA" id="WEPPDAT"/>
<dbReference type="PANTHER" id="PTHR37066:SF1">
    <property type="entry name" value="LNS2_PITP DOMAIN-CONTAINING PROTEIN"/>
    <property type="match status" value="1"/>
</dbReference>
<evidence type="ECO:0000256" key="1">
    <source>
        <dbReference type="SAM" id="MobiDB-lite"/>
    </source>
</evidence>
<dbReference type="AlphaFoldDB" id="T0RDS6"/>
<dbReference type="RefSeq" id="XP_008618697.1">
    <property type="nucleotide sequence ID" value="XM_008620475.1"/>
</dbReference>